<dbReference type="Proteomes" id="UP000285301">
    <property type="component" value="Unassembled WGS sequence"/>
</dbReference>
<feature type="compositionally biased region" description="Acidic residues" evidence="14">
    <location>
        <begin position="386"/>
        <end position="398"/>
    </location>
</feature>
<dbReference type="InterPro" id="IPR029052">
    <property type="entry name" value="Metallo-depent_PP-like"/>
</dbReference>
<evidence type="ECO:0000256" key="14">
    <source>
        <dbReference type="SAM" id="MobiDB-lite"/>
    </source>
</evidence>
<protein>
    <recommendedName>
        <fullName evidence="15">Lariat debranching enzyme C-terminal domain-containing protein</fullName>
    </recommendedName>
</protein>
<gene>
    <name evidence="16" type="ORF">B4U79_11682</name>
</gene>
<evidence type="ECO:0000256" key="5">
    <source>
        <dbReference type="ARBA" id="ARBA00006045"/>
    </source>
</evidence>
<dbReference type="GO" id="GO:0008419">
    <property type="term" value="F:RNA lariat debranching enzyme activity"/>
    <property type="evidence" value="ECO:0007669"/>
    <property type="project" value="TreeGrafter"/>
</dbReference>
<dbReference type="InterPro" id="IPR007708">
    <property type="entry name" value="DBR1_C"/>
</dbReference>
<dbReference type="CDD" id="cd00844">
    <property type="entry name" value="MPP_Dbr1_N"/>
    <property type="match status" value="1"/>
</dbReference>
<feature type="compositionally biased region" description="Basic and acidic residues" evidence="14">
    <location>
        <begin position="399"/>
        <end position="411"/>
    </location>
</feature>
<evidence type="ECO:0000256" key="11">
    <source>
        <dbReference type="ARBA" id="ARBA00023211"/>
    </source>
</evidence>
<evidence type="ECO:0000256" key="1">
    <source>
        <dbReference type="ARBA" id="ARBA00001936"/>
    </source>
</evidence>
<evidence type="ECO:0000256" key="2">
    <source>
        <dbReference type="ARBA" id="ARBA00001947"/>
    </source>
</evidence>
<feature type="region of interest" description="Disordered" evidence="14">
    <location>
        <begin position="383"/>
        <end position="428"/>
    </location>
</feature>
<evidence type="ECO:0000313" key="17">
    <source>
        <dbReference type="Proteomes" id="UP000285301"/>
    </source>
</evidence>
<comment type="cofactor">
    <cofactor evidence="3">
        <name>Fe(2+)</name>
        <dbReference type="ChEBI" id="CHEBI:29033"/>
    </cofactor>
</comment>
<dbReference type="Pfam" id="PF05011">
    <property type="entry name" value="DBR1"/>
    <property type="match status" value="1"/>
</dbReference>
<reference evidence="16 17" key="1">
    <citation type="journal article" date="2018" name="Gigascience">
        <title>Genomes of trombidid mites reveal novel predicted allergens and laterally-transferred genes associated with secondary metabolism.</title>
        <authorList>
            <person name="Dong X."/>
            <person name="Chaisiri K."/>
            <person name="Xia D."/>
            <person name="Armstrong S.D."/>
            <person name="Fang Y."/>
            <person name="Donnelly M.J."/>
            <person name="Kadowaki T."/>
            <person name="McGarry J.W."/>
            <person name="Darby A.C."/>
            <person name="Makepeace B.L."/>
        </authorList>
    </citation>
    <scope>NUCLEOTIDE SEQUENCE [LARGE SCALE GENOMIC DNA]</scope>
    <source>
        <strain evidence="16">UoL-WK</strain>
    </source>
</reference>
<dbReference type="EMBL" id="NCKU01000696">
    <property type="protein sequence ID" value="RWS14536.1"/>
    <property type="molecule type" value="Genomic_DNA"/>
</dbReference>
<dbReference type="PANTHER" id="PTHR12849">
    <property type="entry name" value="RNA LARIAT DEBRANCHING ENZYME"/>
    <property type="match status" value="1"/>
</dbReference>
<organism evidence="16 17">
    <name type="scientific">Dinothrombium tinctorium</name>
    <dbReference type="NCBI Taxonomy" id="1965070"/>
    <lineage>
        <taxon>Eukaryota</taxon>
        <taxon>Metazoa</taxon>
        <taxon>Ecdysozoa</taxon>
        <taxon>Arthropoda</taxon>
        <taxon>Chelicerata</taxon>
        <taxon>Arachnida</taxon>
        <taxon>Acari</taxon>
        <taxon>Acariformes</taxon>
        <taxon>Trombidiformes</taxon>
        <taxon>Prostigmata</taxon>
        <taxon>Anystina</taxon>
        <taxon>Parasitengona</taxon>
        <taxon>Trombidioidea</taxon>
        <taxon>Trombidiidae</taxon>
        <taxon>Dinothrombium</taxon>
    </lineage>
</organism>
<comment type="subcellular location">
    <subcellularLocation>
        <location evidence="4">Nucleus</location>
    </subcellularLocation>
</comment>
<evidence type="ECO:0000256" key="13">
    <source>
        <dbReference type="ARBA" id="ARBA00058627"/>
    </source>
</evidence>
<evidence type="ECO:0000256" key="6">
    <source>
        <dbReference type="ARBA" id="ARBA00022664"/>
    </source>
</evidence>
<keyword evidence="8" id="KW-0378">Hydrolase</keyword>
<sequence>MKIAIVGCIHGELSQVYRDIEAIEKRENFRVDLVLICGDVQTLRNENDLKCMAVKEKFRNLGDFHRYYNGDLRAPVLTLFIGGNHEASNYLMTLPYGGWVCPNIFYLGFANVVRFNGLRIAALSGIYNQYHKSWGHFEYLPFDENSKRSIYHTRSLETYRLLQIDNSGEQVDIFLSHDWPLNIHKHGDTNRLLSIKPFFKKDIDNGSLGNPYSSQILEHLKPRYWFSAHLHVRFEATVNHEDGKATQFLALDKCLPRRPYLEIVNIEPKTETSDGLEYDFEWIAILKNSNQYLSIEKIPKIKVPGFWVPLPCDIKKETEKLKTSFKSLKVPDNFEKVSPVRNDKDEDPDRRVNYVNPQTTEFCKKFELEDPIEFLIKSRELQSNPDEIDLSEDDEETMEKEPMQKKLKSDENSLTEEQSFIIDTKGSK</sequence>
<comment type="cofactor">
    <cofactor evidence="2">
        <name>Zn(2+)</name>
        <dbReference type="ChEBI" id="CHEBI:29105"/>
    </cofactor>
</comment>
<evidence type="ECO:0000256" key="7">
    <source>
        <dbReference type="ARBA" id="ARBA00022723"/>
    </source>
</evidence>
<dbReference type="InterPro" id="IPR041816">
    <property type="entry name" value="Dbr1_N"/>
</dbReference>
<evidence type="ECO:0000259" key="15">
    <source>
        <dbReference type="SMART" id="SM01124"/>
    </source>
</evidence>
<comment type="caution">
    <text evidence="16">The sequence shown here is derived from an EMBL/GenBank/DDBJ whole genome shotgun (WGS) entry which is preliminary data.</text>
</comment>
<keyword evidence="6" id="KW-0507">mRNA processing</keyword>
<accession>A0A3S3SIG8</accession>
<comment type="function">
    <text evidence="13">Cleaves the 2'-5' phosphodiester linkage at the branch point of lariat intron pre-mRNAs after splicing and converts them into linear molecules that are subsequently degraded. It thereby facilitates ribonucleotide turnover.</text>
</comment>
<keyword evidence="9" id="KW-0862">Zinc</keyword>
<keyword evidence="11" id="KW-0464">Manganese</keyword>
<evidence type="ECO:0000256" key="3">
    <source>
        <dbReference type="ARBA" id="ARBA00001954"/>
    </source>
</evidence>
<dbReference type="GO" id="GO:0005634">
    <property type="term" value="C:nucleus"/>
    <property type="evidence" value="ECO:0007669"/>
    <property type="project" value="UniProtKB-SubCell"/>
</dbReference>
<evidence type="ECO:0000313" key="16">
    <source>
        <dbReference type="EMBL" id="RWS14536.1"/>
    </source>
</evidence>
<dbReference type="PANTHER" id="PTHR12849:SF0">
    <property type="entry name" value="LARIAT DEBRANCHING ENZYME"/>
    <property type="match status" value="1"/>
</dbReference>
<evidence type="ECO:0000256" key="8">
    <source>
        <dbReference type="ARBA" id="ARBA00022801"/>
    </source>
</evidence>
<keyword evidence="17" id="KW-1185">Reference proteome</keyword>
<comment type="cofactor">
    <cofactor evidence="1">
        <name>Mn(2+)</name>
        <dbReference type="ChEBI" id="CHEBI:29035"/>
    </cofactor>
</comment>
<dbReference type="GO" id="GO:0000398">
    <property type="term" value="P:mRNA splicing, via spliceosome"/>
    <property type="evidence" value="ECO:0007669"/>
    <property type="project" value="TreeGrafter"/>
</dbReference>
<evidence type="ECO:0000256" key="9">
    <source>
        <dbReference type="ARBA" id="ARBA00022833"/>
    </source>
</evidence>
<dbReference type="STRING" id="1965070.A0A3S3SIG8"/>
<proteinExistence type="inferred from homology"/>
<comment type="similarity">
    <text evidence="5">Belongs to the lariat debranching enzyme family.</text>
</comment>
<feature type="domain" description="Lariat debranching enzyme C-terminal" evidence="15">
    <location>
        <begin position="238"/>
        <end position="372"/>
    </location>
</feature>
<evidence type="ECO:0000256" key="10">
    <source>
        <dbReference type="ARBA" id="ARBA00023004"/>
    </source>
</evidence>
<dbReference type="FunFam" id="3.60.21.10:FF:000035">
    <property type="entry name" value="Lariat debranching enzyme"/>
    <property type="match status" value="1"/>
</dbReference>
<dbReference type="SUPFAM" id="SSF56300">
    <property type="entry name" value="Metallo-dependent phosphatases"/>
    <property type="match status" value="1"/>
</dbReference>
<dbReference type="Pfam" id="PF00149">
    <property type="entry name" value="Metallophos"/>
    <property type="match status" value="1"/>
</dbReference>
<keyword evidence="7" id="KW-0479">Metal-binding</keyword>
<evidence type="ECO:0000256" key="4">
    <source>
        <dbReference type="ARBA" id="ARBA00004123"/>
    </source>
</evidence>
<keyword evidence="12" id="KW-0539">Nucleus</keyword>
<evidence type="ECO:0000256" key="12">
    <source>
        <dbReference type="ARBA" id="ARBA00023242"/>
    </source>
</evidence>
<keyword evidence="10" id="KW-0408">Iron</keyword>
<dbReference type="SMART" id="SM01124">
    <property type="entry name" value="DBR1"/>
    <property type="match status" value="1"/>
</dbReference>
<dbReference type="OrthoDB" id="407609at2759"/>
<dbReference type="Gene3D" id="3.60.21.10">
    <property type="match status" value="1"/>
</dbReference>
<dbReference type="AlphaFoldDB" id="A0A3S3SIG8"/>
<dbReference type="GO" id="GO:0046872">
    <property type="term" value="F:metal ion binding"/>
    <property type="evidence" value="ECO:0007669"/>
    <property type="project" value="UniProtKB-KW"/>
</dbReference>
<name>A0A3S3SIG8_9ACAR</name>
<dbReference type="InterPro" id="IPR004843">
    <property type="entry name" value="Calcineurin-like_PHP"/>
</dbReference>